<reference evidence="2" key="1">
    <citation type="journal article" date="2023" name="IMA Fungus">
        <title>Comparative genomic study of the Penicillium genus elucidates a diverse pangenome and 15 lateral gene transfer events.</title>
        <authorList>
            <person name="Petersen C."/>
            <person name="Sorensen T."/>
            <person name="Nielsen M.R."/>
            <person name="Sondergaard T.E."/>
            <person name="Sorensen J.L."/>
            <person name="Fitzpatrick D.A."/>
            <person name="Frisvad J.C."/>
            <person name="Nielsen K.L."/>
        </authorList>
    </citation>
    <scope>NUCLEOTIDE SEQUENCE</scope>
    <source>
        <strain evidence="2">IBT 17514</strain>
    </source>
</reference>
<comment type="similarity">
    <text evidence="1">Belongs to the ustYa family.</text>
</comment>
<proteinExistence type="inferred from homology"/>
<evidence type="ECO:0000313" key="3">
    <source>
        <dbReference type="Proteomes" id="UP001215712"/>
    </source>
</evidence>
<keyword evidence="3" id="KW-1185">Reference proteome</keyword>
<dbReference type="PANTHER" id="PTHR33365:SF14">
    <property type="entry name" value="TAT PATHWAY SIGNAL SEQUENCE"/>
    <property type="match status" value="1"/>
</dbReference>
<reference evidence="2" key="2">
    <citation type="submission" date="2023-01" db="EMBL/GenBank/DDBJ databases">
        <authorList>
            <person name="Petersen C."/>
        </authorList>
    </citation>
    <scope>NUCLEOTIDE SEQUENCE</scope>
    <source>
        <strain evidence="2">IBT 17514</strain>
    </source>
</reference>
<evidence type="ECO:0000313" key="2">
    <source>
        <dbReference type="EMBL" id="KAJ5741016.1"/>
    </source>
</evidence>
<dbReference type="Pfam" id="PF11807">
    <property type="entry name" value="UstYa"/>
    <property type="match status" value="1"/>
</dbReference>
<sequence>MKAPIIDEIDINIGPKTLDTSLLESSPLSIFRQPPSDEVDQAWTALGDTRPIPLTREQVLAVGKDPAKVVKIPEDWGLGADTYFGRVDVFHQIHCLDALRREAYWDHYYGSAYPGGLNDTRPIHRLHLSHCIYYLLQNVLCNANTAIYTHFWNGHGQAPFP</sequence>
<evidence type="ECO:0000256" key="1">
    <source>
        <dbReference type="ARBA" id="ARBA00035112"/>
    </source>
</evidence>
<dbReference type="GO" id="GO:0043386">
    <property type="term" value="P:mycotoxin biosynthetic process"/>
    <property type="evidence" value="ECO:0007669"/>
    <property type="project" value="InterPro"/>
</dbReference>
<dbReference type="EMBL" id="JAQJAN010000001">
    <property type="protein sequence ID" value="KAJ5741016.1"/>
    <property type="molecule type" value="Genomic_DNA"/>
</dbReference>
<protein>
    <submittedName>
        <fullName evidence="2">Uncharacterized protein</fullName>
    </submittedName>
</protein>
<gene>
    <name evidence="2" type="ORF">N7493_000888</name>
</gene>
<comment type="caution">
    <text evidence="2">The sequence shown here is derived from an EMBL/GenBank/DDBJ whole genome shotgun (WGS) entry which is preliminary data.</text>
</comment>
<dbReference type="AlphaFoldDB" id="A0AAD6HX60"/>
<accession>A0AAD6HX60</accession>
<organism evidence="2 3">
    <name type="scientific">Penicillium malachiteum</name>
    <dbReference type="NCBI Taxonomy" id="1324776"/>
    <lineage>
        <taxon>Eukaryota</taxon>
        <taxon>Fungi</taxon>
        <taxon>Dikarya</taxon>
        <taxon>Ascomycota</taxon>
        <taxon>Pezizomycotina</taxon>
        <taxon>Eurotiomycetes</taxon>
        <taxon>Eurotiomycetidae</taxon>
        <taxon>Eurotiales</taxon>
        <taxon>Aspergillaceae</taxon>
        <taxon>Penicillium</taxon>
    </lineage>
</organism>
<dbReference type="InterPro" id="IPR021765">
    <property type="entry name" value="UstYa-like"/>
</dbReference>
<dbReference type="PANTHER" id="PTHR33365">
    <property type="entry name" value="YALI0B05434P"/>
    <property type="match status" value="1"/>
</dbReference>
<dbReference type="Proteomes" id="UP001215712">
    <property type="component" value="Unassembled WGS sequence"/>
</dbReference>
<name>A0AAD6HX60_9EURO</name>